<comment type="caution">
    <text evidence="5">The sequence shown here is derived from an EMBL/GenBank/DDBJ whole genome shotgun (WGS) entry which is preliminary data.</text>
</comment>
<dbReference type="CDD" id="cd00059">
    <property type="entry name" value="FH_FOX"/>
    <property type="match status" value="1"/>
</dbReference>
<protein>
    <recommendedName>
        <fullName evidence="4">Fork-head domain-containing protein</fullName>
    </recommendedName>
</protein>
<dbReference type="VEuPathDB" id="FungiDB:CC1G_06239"/>
<keyword evidence="2" id="KW-0539">Nucleus</keyword>
<feature type="compositionally biased region" description="Low complexity" evidence="3">
    <location>
        <begin position="441"/>
        <end position="453"/>
    </location>
</feature>
<feature type="compositionally biased region" description="Low complexity" evidence="3">
    <location>
        <begin position="346"/>
        <end position="361"/>
    </location>
</feature>
<feature type="compositionally biased region" description="Polar residues" evidence="3">
    <location>
        <begin position="162"/>
        <end position="175"/>
    </location>
</feature>
<feature type="domain" description="Fork-head" evidence="4">
    <location>
        <begin position="210"/>
        <end position="305"/>
    </location>
</feature>
<dbReference type="GO" id="GO:0000978">
    <property type="term" value="F:RNA polymerase II cis-regulatory region sequence-specific DNA binding"/>
    <property type="evidence" value="ECO:0007669"/>
    <property type="project" value="TreeGrafter"/>
</dbReference>
<name>A8NVC2_COPC7</name>
<dbReference type="EMBL" id="AACS02000004">
    <property type="protein sequence ID" value="EAU85223.1"/>
    <property type="molecule type" value="Genomic_DNA"/>
</dbReference>
<feature type="compositionally biased region" description="Basic residues" evidence="3">
    <location>
        <begin position="297"/>
        <end position="307"/>
    </location>
</feature>
<dbReference type="PROSITE" id="PS50039">
    <property type="entry name" value="FORK_HEAD_3"/>
    <property type="match status" value="1"/>
</dbReference>
<feature type="compositionally biased region" description="Basic and acidic residues" evidence="3">
    <location>
        <begin position="42"/>
        <end position="55"/>
    </location>
</feature>
<dbReference type="InterPro" id="IPR036390">
    <property type="entry name" value="WH_DNA-bd_sf"/>
</dbReference>
<dbReference type="SUPFAM" id="SSF46785">
    <property type="entry name" value="Winged helix' DNA-binding domain"/>
    <property type="match status" value="1"/>
</dbReference>
<evidence type="ECO:0000256" key="2">
    <source>
        <dbReference type="PROSITE-ProRule" id="PRU00089"/>
    </source>
</evidence>
<dbReference type="RefSeq" id="XP_001836652.1">
    <property type="nucleotide sequence ID" value="XM_001836600.1"/>
</dbReference>
<dbReference type="Gene3D" id="1.10.10.10">
    <property type="entry name" value="Winged helix-like DNA-binding domain superfamily/Winged helix DNA-binding domain"/>
    <property type="match status" value="1"/>
</dbReference>
<evidence type="ECO:0000313" key="6">
    <source>
        <dbReference type="Proteomes" id="UP000001861"/>
    </source>
</evidence>
<dbReference type="GO" id="GO:0005634">
    <property type="term" value="C:nucleus"/>
    <property type="evidence" value="ECO:0007669"/>
    <property type="project" value="UniProtKB-SubCell"/>
</dbReference>
<feature type="compositionally biased region" description="Low complexity" evidence="3">
    <location>
        <begin position="111"/>
        <end position="134"/>
    </location>
</feature>
<dbReference type="GO" id="GO:0000981">
    <property type="term" value="F:DNA-binding transcription factor activity, RNA polymerase II-specific"/>
    <property type="evidence" value="ECO:0007669"/>
    <property type="project" value="TreeGrafter"/>
</dbReference>
<dbReference type="eggNOG" id="KOG2294">
    <property type="taxonomic scope" value="Eukaryota"/>
</dbReference>
<feature type="compositionally biased region" description="Basic and acidic residues" evidence="3">
    <location>
        <begin position="322"/>
        <end position="339"/>
    </location>
</feature>
<dbReference type="InterPro" id="IPR001766">
    <property type="entry name" value="Fork_head_dom"/>
</dbReference>
<dbReference type="InterPro" id="IPR050211">
    <property type="entry name" value="FOX_domain-containing"/>
</dbReference>
<evidence type="ECO:0000256" key="3">
    <source>
        <dbReference type="SAM" id="MobiDB-lite"/>
    </source>
</evidence>
<dbReference type="PANTHER" id="PTHR11829">
    <property type="entry name" value="FORKHEAD BOX PROTEIN"/>
    <property type="match status" value="1"/>
</dbReference>
<gene>
    <name evidence="5" type="ORF">CC1G_06239</name>
</gene>
<dbReference type="AlphaFoldDB" id="A8NVC2"/>
<feature type="region of interest" description="Disordered" evidence="3">
    <location>
        <begin position="1"/>
        <end position="177"/>
    </location>
</feature>
<feature type="region of interest" description="Disordered" evidence="3">
    <location>
        <begin position="279"/>
        <end position="469"/>
    </location>
</feature>
<dbReference type="OrthoDB" id="5954824at2759"/>
<feature type="compositionally biased region" description="Polar residues" evidence="3">
    <location>
        <begin position="362"/>
        <end position="382"/>
    </location>
</feature>
<comment type="subcellular location">
    <subcellularLocation>
        <location evidence="2">Nucleus</location>
    </subcellularLocation>
</comment>
<proteinExistence type="predicted"/>
<feature type="DNA-binding region" description="Fork-head" evidence="2">
    <location>
        <begin position="210"/>
        <end position="305"/>
    </location>
</feature>
<feature type="compositionally biased region" description="Polar residues" evidence="3">
    <location>
        <begin position="135"/>
        <end position="153"/>
    </location>
</feature>
<reference evidence="5 6" key="1">
    <citation type="journal article" date="2010" name="Proc. Natl. Acad. Sci. U.S.A.">
        <title>Insights into evolution of multicellular fungi from the assembled chromosomes of the mushroom Coprinopsis cinerea (Coprinus cinereus).</title>
        <authorList>
            <person name="Stajich J.E."/>
            <person name="Wilke S.K."/>
            <person name="Ahren D."/>
            <person name="Au C.H."/>
            <person name="Birren B.W."/>
            <person name="Borodovsky M."/>
            <person name="Burns C."/>
            <person name="Canback B."/>
            <person name="Casselton L.A."/>
            <person name="Cheng C.K."/>
            <person name="Deng J."/>
            <person name="Dietrich F.S."/>
            <person name="Fargo D.C."/>
            <person name="Farman M.L."/>
            <person name="Gathman A.C."/>
            <person name="Goldberg J."/>
            <person name="Guigo R."/>
            <person name="Hoegger P.J."/>
            <person name="Hooker J.B."/>
            <person name="Huggins A."/>
            <person name="James T.Y."/>
            <person name="Kamada T."/>
            <person name="Kilaru S."/>
            <person name="Kodira C."/>
            <person name="Kues U."/>
            <person name="Kupfer D."/>
            <person name="Kwan H.S."/>
            <person name="Lomsadze A."/>
            <person name="Li W."/>
            <person name="Lilly W.W."/>
            <person name="Ma L.J."/>
            <person name="Mackey A.J."/>
            <person name="Manning G."/>
            <person name="Martin F."/>
            <person name="Muraguchi H."/>
            <person name="Natvig D.O."/>
            <person name="Palmerini H."/>
            <person name="Ramesh M.A."/>
            <person name="Rehmeyer C.J."/>
            <person name="Roe B.A."/>
            <person name="Shenoy N."/>
            <person name="Stanke M."/>
            <person name="Ter-Hovhannisyan V."/>
            <person name="Tunlid A."/>
            <person name="Velagapudi R."/>
            <person name="Vision T.J."/>
            <person name="Zeng Q."/>
            <person name="Zolan M.E."/>
            <person name="Pukkila P.J."/>
        </authorList>
    </citation>
    <scope>NUCLEOTIDE SEQUENCE [LARGE SCALE GENOMIC DNA]</scope>
    <source>
        <strain evidence="6">Okayama-7 / 130 / ATCC MYA-4618 / FGSC 9003</strain>
    </source>
</reference>
<dbReference type="InParanoid" id="A8NVC2"/>
<accession>A8NVC2</accession>
<keyword evidence="6" id="KW-1185">Reference proteome</keyword>
<keyword evidence="1 2" id="KW-0238">DNA-binding</keyword>
<dbReference type="GeneID" id="6013199"/>
<dbReference type="PRINTS" id="PR00053">
    <property type="entry name" value="FORKHEAD"/>
</dbReference>
<dbReference type="Proteomes" id="UP000001861">
    <property type="component" value="Unassembled WGS sequence"/>
</dbReference>
<organism evidence="5 6">
    <name type="scientific">Coprinopsis cinerea (strain Okayama-7 / 130 / ATCC MYA-4618 / FGSC 9003)</name>
    <name type="common">Inky cap fungus</name>
    <name type="synonym">Hormographiella aspergillata</name>
    <dbReference type="NCBI Taxonomy" id="240176"/>
    <lineage>
        <taxon>Eukaryota</taxon>
        <taxon>Fungi</taxon>
        <taxon>Dikarya</taxon>
        <taxon>Basidiomycota</taxon>
        <taxon>Agaricomycotina</taxon>
        <taxon>Agaricomycetes</taxon>
        <taxon>Agaricomycetidae</taxon>
        <taxon>Agaricales</taxon>
        <taxon>Agaricineae</taxon>
        <taxon>Psathyrellaceae</taxon>
        <taxon>Coprinopsis</taxon>
    </lineage>
</organism>
<dbReference type="KEGG" id="cci:CC1G_06239"/>
<sequence length="469" mass="51285">MERQNIYGGLLGQGGSGPYPTGSYPHSSRHASEDVPYMPDASGRRGDVYSEHQDQRLMLGSDMYGQDYGRLSSNPHLGLSPDAGSAFGPEPFPPDFNPNHSYSIASSMQQGYHSDSRSSSNYGYSHQSSNYHGSRSYSAPSGHQNYRGSSGDNVVSLHPSVLSGSEASNSQSFANQPLPEPEEYLRQKLQLPPGVPINLWALADGEPGQRPPHPYPLLVSVAIWGSPQKRLTLKGIYQAIEERFEYYRNNPKGAWKGSIRHNLSLNQVFRNVTRPLTEPGKGNYWEIDHSKGQGYKRDRKRKSRKKSGSQDREDHSEEDFSSEGHEFAVDNVSRGDRSFDNLPGTSAAHARANSRAQRRSSPYGSPTMTGGPLTTSPRTHSMPSLHEPSGMYTPNFSPSQLPPQMGYSNAGHGRHQTGSLSPPESFLGQFHESDVVSSPEGSADYASSGYDDSNYVATSSHSSKGKGKA</sequence>
<dbReference type="PANTHER" id="PTHR11829:SF343">
    <property type="entry name" value="FORK-HEAD DOMAIN-CONTAINING PROTEIN"/>
    <property type="match status" value="1"/>
</dbReference>
<dbReference type="SMART" id="SM00339">
    <property type="entry name" value="FH"/>
    <property type="match status" value="1"/>
</dbReference>
<evidence type="ECO:0000259" key="4">
    <source>
        <dbReference type="PROSITE" id="PS50039"/>
    </source>
</evidence>
<feature type="compositionally biased region" description="Polar residues" evidence="3">
    <location>
        <begin position="98"/>
        <end position="110"/>
    </location>
</feature>
<evidence type="ECO:0000313" key="5">
    <source>
        <dbReference type="EMBL" id="EAU85223.1"/>
    </source>
</evidence>
<dbReference type="InterPro" id="IPR036388">
    <property type="entry name" value="WH-like_DNA-bd_sf"/>
</dbReference>
<evidence type="ECO:0000256" key="1">
    <source>
        <dbReference type="ARBA" id="ARBA00023125"/>
    </source>
</evidence>
<dbReference type="STRING" id="240176.A8NVC2"/>
<dbReference type="Pfam" id="PF00250">
    <property type="entry name" value="Forkhead"/>
    <property type="match status" value="1"/>
</dbReference>